<gene>
    <name evidence="2" type="ORF">QTN89_12025</name>
</gene>
<keyword evidence="1" id="KW-0812">Transmembrane</keyword>
<keyword evidence="1" id="KW-0472">Membrane</keyword>
<proteinExistence type="predicted"/>
<name>A0ABT7PI42_9BACT</name>
<keyword evidence="3" id="KW-1185">Reference proteome</keyword>
<comment type="caution">
    <text evidence="2">The sequence shown here is derived from an EMBL/GenBank/DDBJ whole genome shotgun (WGS) entry which is preliminary data.</text>
</comment>
<reference evidence="2 3" key="1">
    <citation type="submission" date="2023-06" db="EMBL/GenBank/DDBJ databases">
        <title>Roseiconus lacunae JC819 isolated from Gulf of Mannar region, Tamil Nadu.</title>
        <authorList>
            <person name="Pk S."/>
            <person name="Ch S."/>
            <person name="Ch V.R."/>
        </authorList>
    </citation>
    <scope>NUCLEOTIDE SEQUENCE [LARGE SCALE GENOMIC DNA]</scope>
    <source>
        <strain evidence="2 3">JC819</strain>
    </source>
</reference>
<evidence type="ECO:0000313" key="2">
    <source>
        <dbReference type="EMBL" id="MDM4016160.1"/>
    </source>
</evidence>
<dbReference type="Proteomes" id="UP001239462">
    <property type="component" value="Unassembled WGS sequence"/>
</dbReference>
<evidence type="ECO:0000313" key="3">
    <source>
        <dbReference type="Proteomes" id="UP001239462"/>
    </source>
</evidence>
<protein>
    <submittedName>
        <fullName evidence="2">Uncharacterized protein</fullName>
    </submittedName>
</protein>
<organism evidence="2 3">
    <name type="scientific">Roseiconus lacunae</name>
    <dbReference type="NCBI Taxonomy" id="2605694"/>
    <lineage>
        <taxon>Bacteria</taxon>
        <taxon>Pseudomonadati</taxon>
        <taxon>Planctomycetota</taxon>
        <taxon>Planctomycetia</taxon>
        <taxon>Pirellulales</taxon>
        <taxon>Pirellulaceae</taxon>
        <taxon>Roseiconus</taxon>
    </lineage>
</organism>
<sequence>MKNSFVRNTLRFAAAMVIAWCVMLVTHELGHLFGGWVTGATLIRCDLAPWRLPYSIHQPDPHPLITVWMGPIVGALVPPIVAGLTRNFWAWLVADFCILANGSYLAVAWFLDDRLLDTARLIDAGASPITIALFCLVTISFGYRRFRFDCMQLFAPPSKENEVDVS</sequence>
<dbReference type="RefSeq" id="WP_230776483.1">
    <property type="nucleotide sequence ID" value="NZ_CP141221.1"/>
</dbReference>
<feature type="transmembrane region" description="Helical" evidence="1">
    <location>
        <begin position="63"/>
        <end position="81"/>
    </location>
</feature>
<feature type="transmembrane region" description="Helical" evidence="1">
    <location>
        <begin position="88"/>
        <end position="110"/>
    </location>
</feature>
<keyword evidence="1" id="KW-1133">Transmembrane helix</keyword>
<feature type="transmembrane region" description="Helical" evidence="1">
    <location>
        <begin position="12"/>
        <end position="43"/>
    </location>
</feature>
<dbReference type="EMBL" id="JASZZN010000007">
    <property type="protein sequence ID" value="MDM4016160.1"/>
    <property type="molecule type" value="Genomic_DNA"/>
</dbReference>
<feature type="transmembrane region" description="Helical" evidence="1">
    <location>
        <begin position="122"/>
        <end position="143"/>
    </location>
</feature>
<evidence type="ECO:0000256" key="1">
    <source>
        <dbReference type="SAM" id="Phobius"/>
    </source>
</evidence>
<accession>A0ABT7PI42</accession>